<proteinExistence type="predicted"/>
<keyword evidence="2" id="KW-1185">Reference proteome</keyword>
<dbReference type="AlphaFoldDB" id="A0A1X7ING1"/>
<evidence type="ECO:0008006" key="3">
    <source>
        <dbReference type="Google" id="ProtNLM"/>
    </source>
</evidence>
<protein>
    <recommendedName>
        <fullName evidence="3">AAA domain-containing protein</fullName>
    </recommendedName>
</protein>
<evidence type="ECO:0000313" key="2">
    <source>
        <dbReference type="Proteomes" id="UP000193804"/>
    </source>
</evidence>
<name>A0A1X7ING1_9BACT</name>
<dbReference type="EMBL" id="FXAW01000001">
    <property type="protein sequence ID" value="SMG16573.1"/>
    <property type="molecule type" value="Genomic_DNA"/>
</dbReference>
<organism evidence="1 2">
    <name type="scientific">Marivirga sericea</name>
    <dbReference type="NCBI Taxonomy" id="1028"/>
    <lineage>
        <taxon>Bacteria</taxon>
        <taxon>Pseudomonadati</taxon>
        <taxon>Bacteroidota</taxon>
        <taxon>Cytophagia</taxon>
        <taxon>Cytophagales</taxon>
        <taxon>Marivirgaceae</taxon>
        <taxon>Marivirga</taxon>
    </lineage>
</organism>
<evidence type="ECO:0000313" key="1">
    <source>
        <dbReference type="EMBL" id="SMG16573.1"/>
    </source>
</evidence>
<reference evidence="2" key="1">
    <citation type="submission" date="2017-04" db="EMBL/GenBank/DDBJ databases">
        <authorList>
            <person name="Varghese N."/>
            <person name="Submissions S."/>
        </authorList>
    </citation>
    <scope>NUCLEOTIDE SEQUENCE [LARGE SCALE GENOMIC DNA]</scope>
    <source>
        <strain evidence="2">DSM 4125</strain>
    </source>
</reference>
<dbReference type="RefSeq" id="WP_085515838.1">
    <property type="nucleotide sequence ID" value="NZ_FXAW01000001.1"/>
</dbReference>
<dbReference type="Proteomes" id="UP000193804">
    <property type="component" value="Unassembled WGS sequence"/>
</dbReference>
<dbReference type="InterPro" id="IPR027417">
    <property type="entry name" value="P-loop_NTPase"/>
</dbReference>
<gene>
    <name evidence="1" type="ORF">SAMN05661096_00871</name>
</gene>
<dbReference type="Gene3D" id="3.40.50.300">
    <property type="entry name" value="P-loop containing nucleotide triphosphate hydrolases"/>
    <property type="match status" value="1"/>
</dbReference>
<accession>A0A1X7ING1</accession>
<sequence>MIRHPKKEIYLTTGLALTGKSTYIEEKLNNKNYFIIDYAENFLNLFQSYDGINSNDKSETVYDEILKKAKHSFEDTNSTLVVEYCTGFHSSTLKLERLIDLLEVNNWKVYVKQMQIGLNAHRLQKAAENDPSYCPSMLLNEHHYNIITRLLKRIG</sequence>